<dbReference type="GO" id="GO:0000339">
    <property type="term" value="F:RNA cap binding"/>
    <property type="evidence" value="ECO:0007669"/>
    <property type="project" value="InterPro"/>
</dbReference>
<dbReference type="SUPFAM" id="SSF48371">
    <property type="entry name" value="ARM repeat"/>
    <property type="match status" value="1"/>
</dbReference>
<evidence type="ECO:0000256" key="1">
    <source>
        <dbReference type="SAM" id="MobiDB-lite"/>
    </source>
</evidence>
<evidence type="ECO:0000313" key="3">
    <source>
        <dbReference type="Proteomes" id="UP000541444"/>
    </source>
</evidence>
<dbReference type="GO" id="GO:0000184">
    <property type="term" value="P:nuclear-transcribed mRNA catabolic process, nonsense-mediated decay"/>
    <property type="evidence" value="ECO:0007669"/>
    <property type="project" value="TreeGrafter"/>
</dbReference>
<sequence>MVLIQFTIARKKSNATMTDSLAKLSTRLDDLVAKLSTRFNELVEALGSRGYLTPPQKAPLGPTTCVEFDTTQFVGMSIGATIEREIFSGVEGTDQIRVSSCYMVGTKALTLAAFSKKRVTGCKGKEELPSEQHEALFSSLYKSFSNVLMERLPSASSDATLHDLRSGQIDAMNVDSEESSAMEIDRDNGRPKKRGRSNEYDMGDKEQWCLSTLGYVKAFSRQYATEIWPHIEKLVSEVFTEDAHPLFRKAFYSGLRWPIHDF</sequence>
<dbReference type="GO" id="GO:0005634">
    <property type="term" value="C:nucleus"/>
    <property type="evidence" value="ECO:0007669"/>
    <property type="project" value="TreeGrafter"/>
</dbReference>
<keyword evidence="3" id="KW-1185">Reference proteome</keyword>
<dbReference type="Proteomes" id="UP000541444">
    <property type="component" value="Unassembled WGS sequence"/>
</dbReference>
<dbReference type="GO" id="GO:0006406">
    <property type="term" value="P:mRNA export from nucleus"/>
    <property type="evidence" value="ECO:0007669"/>
    <property type="project" value="InterPro"/>
</dbReference>
<dbReference type="Gene3D" id="1.25.40.180">
    <property type="match status" value="1"/>
</dbReference>
<feature type="compositionally biased region" description="Basic and acidic residues" evidence="1">
    <location>
        <begin position="183"/>
        <end position="199"/>
    </location>
</feature>
<proteinExistence type="predicted"/>
<dbReference type="PANTHER" id="PTHR12412:SF2">
    <property type="entry name" value="NUCLEAR CAP-BINDING PROTEIN SUBUNIT 1"/>
    <property type="match status" value="1"/>
</dbReference>
<feature type="region of interest" description="Disordered" evidence="1">
    <location>
        <begin position="176"/>
        <end position="199"/>
    </location>
</feature>
<name>A0A7J7LJ59_9MAGN</name>
<dbReference type="EMBL" id="JACGCM010002249">
    <property type="protein sequence ID" value="KAF6142696.1"/>
    <property type="molecule type" value="Genomic_DNA"/>
</dbReference>
<protein>
    <submittedName>
        <fullName evidence="2">Uncharacterized protein</fullName>
    </submittedName>
</protein>
<evidence type="ECO:0000313" key="2">
    <source>
        <dbReference type="EMBL" id="KAF6142696.1"/>
    </source>
</evidence>
<dbReference type="OrthoDB" id="1924341at2759"/>
<dbReference type="InterPro" id="IPR016024">
    <property type="entry name" value="ARM-type_fold"/>
</dbReference>
<dbReference type="InterPro" id="IPR027159">
    <property type="entry name" value="CBP80"/>
</dbReference>
<dbReference type="AlphaFoldDB" id="A0A7J7LJ59"/>
<reference evidence="2 3" key="1">
    <citation type="journal article" date="2020" name="IScience">
        <title>Genome Sequencing of the Endangered Kingdonia uniflora (Circaeasteraceae, Ranunculales) Reveals Potential Mechanisms of Evolutionary Specialization.</title>
        <authorList>
            <person name="Sun Y."/>
            <person name="Deng T."/>
            <person name="Zhang A."/>
            <person name="Moore M.J."/>
            <person name="Landis J.B."/>
            <person name="Lin N."/>
            <person name="Zhang H."/>
            <person name="Zhang X."/>
            <person name="Huang J."/>
            <person name="Zhang X."/>
            <person name="Sun H."/>
            <person name="Wang H."/>
        </authorList>
    </citation>
    <scope>NUCLEOTIDE SEQUENCE [LARGE SCALE GENOMIC DNA]</scope>
    <source>
        <strain evidence="2">TB1705</strain>
        <tissue evidence="2">Leaf</tissue>
    </source>
</reference>
<accession>A0A7J7LJ59</accession>
<dbReference type="GO" id="GO:0005846">
    <property type="term" value="C:nuclear cap binding complex"/>
    <property type="evidence" value="ECO:0007669"/>
    <property type="project" value="InterPro"/>
</dbReference>
<dbReference type="PANTHER" id="PTHR12412">
    <property type="entry name" value="CAP BINDING PROTEIN"/>
    <property type="match status" value="1"/>
</dbReference>
<comment type="caution">
    <text evidence="2">The sequence shown here is derived from an EMBL/GenBank/DDBJ whole genome shotgun (WGS) entry which is preliminary data.</text>
</comment>
<gene>
    <name evidence="2" type="ORF">GIB67_015182</name>
</gene>
<organism evidence="2 3">
    <name type="scientific">Kingdonia uniflora</name>
    <dbReference type="NCBI Taxonomy" id="39325"/>
    <lineage>
        <taxon>Eukaryota</taxon>
        <taxon>Viridiplantae</taxon>
        <taxon>Streptophyta</taxon>
        <taxon>Embryophyta</taxon>
        <taxon>Tracheophyta</taxon>
        <taxon>Spermatophyta</taxon>
        <taxon>Magnoliopsida</taxon>
        <taxon>Ranunculales</taxon>
        <taxon>Circaeasteraceae</taxon>
        <taxon>Kingdonia</taxon>
    </lineage>
</organism>
<dbReference type="GO" id="GO:0003729">
    <property type="term" value="F:mRNA binding"/>
    <property type="evidence" value="ECO:0007669"/>
    <property type="project" value="TreeGrafter"/>
</dbReference>